<dbReference type="Gene3D" id="1.10.30.10">
    <property type="entry name" value="High mobility group box domain"/>
    <property type="match status" value="3"/>
</dbReference>
<evidence type="ECO:0000256" key="3">
    <source>
        <dbReference type="SAM" id="MobiDB-lite"/>
    </source>
</evidence>
<sequence>MVASSPEMNMLLEPTTNTLFTTTTTNSNSSLLTVPKTPFYGYLLYCEEVRLHFLAVNPTMAVEAMSQFIEEKWMVLTERERQDYSERAKELNWQNLSQDEKNMYQAMITNLQDSNASFGNPKQEILLSREAPELDDTRPLKKSRVSSDGDDENESSDDDADENGDFDYEKTFESTISLSENPIFSNVEFIEPLPSSPFSPSLFNTLEPNTSSIIATTSAADNLATTTPPIMGDIDLFEHQQGQFVAFPKPPSPAFLHFSNYIRPQITAKFPNETYGGINKLIKNHWNSMLKEDREPWEQQAKEDEKRFQKENLCFLATRTLKQVTETFEVFYNQNINEVGITDKENSKQSDKKTNTVTSATSTTNNNAKSTIKTQKTPQKYSPTKLRPILPRPLQPSNNTQKKISTIITTPSATIATPSETIATTSATIATPSATITTPSTIITTPSITITQLPLKSLSIQPHYLLAQHPDLKFGLQVPTRAKSPYQYFYTEFAESFAALYPDTPVDQLLKMKWNRLSPLDREPWESKAKEDHERFRHEKDAYLKNQHKCFINSQNGVSLAEFFMS</sequence>
<keyword evidence="1 2" id="KW-0238">DNA-binding</keyword>
<feature type="region of interest" description="Disordered" evidence="3">
    <location>
        <begin position="128"/>
        <end position="166"/>
    </location>
</feature>
<feature type="domain" description="HMG box" evidence="4">
    <location>
        <begin position="248"/>
        <end position="316"/>
    </location>
</feature>
<feature type="compositionally biased region" description="Basic and acidic residues" evidence="3">
    <location>
        <begin position="130"/>
        <end position="139"/>
    </location>
</feature>
<dbReference type="PANTHER" id="PTHR48112">
    <property type="entry name" value="HIGH MOBILITY GROUP PROTEIN DSP1"/>
    <property type="match status" value="1"/>
</dbReference>
<gene>
    <name evidence="5" type="ORF">AGERDE_LOCUS2875</name>
</gene>
<dbReference type="InterPro" id="IPR050342">
    <property type="entry name" value="HMGB"/>
</dbReference>
<evidence type="ECO:0000256" key="2">
    <source>
        <dbReference type="PROSITE-ProRule" id="PRU00267"/>
    </source>
</evidence>
<keyword evidence="6" id="KW-1185">Reference proteome</keyword>
<feature type="DNA-binding region" description="HMG box" evidence="2">
    <location>
        <begin position="248"/>
        <end position="316"/>
    </location>
</feature>
<dbReference type="Pfam" id="PF00505">
    <property type="entry name" value="HMG_box"/>
    <property type="match status" value="3"/>
</dbReference>
<feature type="compositionally biased region" description="Low complexity" evidence="3">
    <location>
        <begin position="355"/>
        <end position="374"/>
    </location>
</feature>
<reference evidence="5" key="1">
    <citation type="submission" date="2021-06" db="EMBL/GenBank/DDBJ databases">
        <authorList>
            <person name="Kallberg Y."/>
            <person name="Tangrot J."/>
            <person name="Rosling A."/>
        </authorList>
    </citation>
    <scope>NUCLEOTIDE SEQUENCE</scope>
    <source>
        <strain evidence="5">MT106</strain>
    </source>
</reference>
<accession>A0A9N8Z3G5</accession>
<keyword evidence="2" id="KW-0539">Nucleus</keyword>
<dbReference type="AlphaFoldDB" id="A0A9N8Z3G5"/>
<feature type="compositionally biased region" description="Acidic residues" evidence="3">
    <location>
        <begin position="148"/>
        <end position="166"/>
    </location>
</feature>
<dbReference type="PANTHER" id="PTHR48112:SF22">
    <property type="entry name" value="MITOCHONDRIAL TRANSCRIPTION FACTOR A, ISOFORM B"/>
    <property type="match status" value="1"/>
</dbReference>
<protein>
    <submittedName>
        <fullName evidence="5">7021_t:CDS:1</fullName>
    </submittedName>
</protein>
<name>A0A9N8Z3G5_9GLOM</name>
<dbReference type="EMBL" id="CAJVPL010000253">
    <property type="protein sequence ID" value="CAG8473879.1"/>
    <property type="molecule type" value="Genomic_DNA"/>
</dbReference>
<feature type="domain" description="HMG box" evidence="4">
    <location>
        <begin position="35"/>
        <end position="112"/>
    </location>
</feature>
<dbReference type="GO" id="GO:0003677">
    <property type="term" value="F:DNA binding"/>
    <property type="evidence" value="ECO:0007669"/>
    <property type="project" value="UniProtKB-UniRule"/>
</dbReference>
<dbReference type="SUPFAM" id="SSF47095">
    <property type="entry name" value="HMG-box"/>
    <property type="match status" value="3"/>
</dbReference>
<dbReference type="GO" id="GO:0005634">
    <property type="term" value="C:nucleus"/>
    <property type="evidence" value="ECO:0007669"/>
    <property type="project" value="UniProtKB-UniRule"/>
</dbReference>
<proteinExistence type="predicted"/>
<dbReference type="InterPro" id="IPR036910">
    <property type="entry name" value="HMG_box_dom_sf"/>
</dbReference>
<comment type="caution">
    <text evidence="5">The sequence shown here is derived from an EMBL/GenBank/DDBJ whole genome shotgun (WGS) entry which is preliminary data.</text>
</comment>
<feature type="DNA-binding region" description="HMG box" evidence="2">
    <location>
        <begin position="35"/>
        <end position="112"/>
    </location>
</feature>
<feature type="region of interest" description="Disordered" evidence="3">
    <location>
        <begin position="343"/>
        <end position="400"/>
    </location>
</feature>
<feature type="compositionally biased region" description="Basic and acidic residues" evidence="3">
    <location>
        <begin position="343"/>
        <end position="354"/>
    </location>
</feature>
<dbReference type="OrthoDB" id="5550281at2759"/>
<feature type="DNA-binding region" description="HMG box" evidence="2">
    <location>
        <begin position="479"/>
        <end position="544"/>
    </location>
</feature>
<evidence type="ECO:0000313" key="6">
    <source>
        <dbReference type="Proteomes" id="UP000789831"/>
    </source>
</evidence>
<evidence type="ECO:0000256" key="1">
    <source>
        <dbReference type="ARBA" id="ARBA00023125"/>
    </source>
</evidence>
<evidence type="ECO:0000259" key="4">
    <source>
        <dbReference type="PROSITE" id="PS50118"/>
    </source>
</evidence>
<dbReference type="PROSITE" id="PS50118">
    <property type="entry name" value="HMG_BOX_2"/>
    <property type="match status" value="3"/>
</dbReference>
<dbReference type="InterPro" id="IPR009071">
    <property type="entry name" value="HMG_box_dom"/>
</dbReference>
<dbReference type="Proteomes" id="UP000789831">
    <property type="component" value="Unassembled WGS sequence"/>
</dbReference>
<evidence type="ECO:0000313" key="5">
    <source>
        <dbReference type="EMBL" id="CAG8473879.1"/>
    </source>
</evidence>
<dbReference type="CDD" id="cd00084">
    <property type="entry name" value="HMG-box_SF"/>
    <property type="match status" value="3"/>
</dbReference>
<feature type="domain" description="HMG box" evidence="4">
    <location>
        <begin position="479"/>
        <end position="544"/>
    </location>
</feature>
<organism evidence="5 6">
    <name type="scientific">Ambispora gerdemannii</name>
    <dbReference type="NCBI Taxonomy" id="144530"/>
    <lineage>
        <taxon>Eukaryota</taxon>
        <taxon>Fungi</taxon>
        <taxon>Fungi incertae sedis</taxon>
        <taxon>Mucoromycota</taxon>
        <taxon>Glomeromycotina</taxon>
        <taxon>Glomeromycetes</taxon>
        <taxon>Archaeosporales</taxon>
        <taxon>Ambisporaceae</taxon>
        <taxon>Ambispora</taxon>
    </lineage>
</organism>
<dbReference type="SMART" id="SM00398">
    <property type="entry name" value="HMG"/>
    <property type="match status" value="3"/>
</dbReference>